<evidence type="ECO:0000313" key="2">
    <source>
        <dbReference type="EMBL" id="CAK9228250.1"/>
    </source>
</evidence>
<keyword evidence="3" id="KW-1185">Reference proteome</keyword>
<reference evidence="2" key="1">
    <citation type="submission" date="2024-02" db="EMBL/GenBank/DDBJ databases">
        <authorList>
            <consortium name="ELIXIR-Norway"/>
            <consortium name="Elixir Norway"/>
        </authorList>
    </citation>
    <scope>NUCLEOTIDE SEQUENCE</scope>
</reference>
<keyword evidence="1" id="KW-0812">Transmembrane</keyword>
<protein>
    <submittedName>
        <fullName evidence="2">Uncharacterized protein</fullName>
    </submittedName>
</protein>
<feature type="transmembrane region" description="Helical" evidence="1">
    <location>
        <begin position="25"/>
        <end position="46"/>
    </location>
</feature>
<sequence length="209" mass="22989">MSEREAVRPDSGMAALRHVFRCSSCCLRIAFLSVLGGLFFATLGAFSSPVQYAGFVESGTIHTLRIEGATDDCQSLCSLTLQHLCHKPGQRACSPNQRIRAKPLVAFRDLMAGNYLLTTNCTDTAEEACYADPQAFNFEVSMDLNTRTEVNLIHLGALKLVKSLPHSWKHSSQQIWRLRCSFVMVVCILVGVGLVMISNAEKKYAASLV</sequence>
<accession>A0ABP0UQT1</accession>
<dbReference type="Proteomes" id="UP001497512">
    <property type="component" value="Chromosome 6"/>
</dbReference>
<gene>
    <name evidence="2" type="ORF">CSSPTR1EN2_LOCUS18890</name>
</gene>
<keyword evidence="1" id="KW-1133">Transmembrane helix</keyword>
<feature type="transmembrane region" description="Helical" evidence="1">
    <location>
        <begin position="176"/>
        <end position="197"/>
    </location>
</feature>
<dbReference type="EMBL" id="OZ019898">
    <property type="protein sequence ID" value="CAK9228250.1"/>
    <property type="molecule type" value="Genomic_DNA"/>
</dbReference>
<proteinExistence type="predicted"/>
<evidence type="ECO:0000313" key="3">
    <source>
        <dbReference type="Proteomes" id="UP001497512"/>
    </source>
</evidence>
<name>A0ABP0UQT1_9BRYO</name>
<evidence type="ECO:0000256" key="1">
    <source>
        <dbReference type="SAM" id="Phobius"/>
    </source>
</evidence>
<keyword evidence="1" id="KW-0472">Membrane</keyword>
<organism evidence="2 3">
    <name type="scientific">Sphagnum troendelagicum</name>
    <dbReference type="NCBI Taxonomy" id="128251"/>
    <lineage>
        <taxon>Eukaryota</taxon>
        <taxon>Viridiplantae</taxon>
        <taxon>Streptophyta</taxon>
        <taxon>Embryophyta</taxon>
        <taxon>Bryophyta</taxon>
        <taxon>Sphagnophytina</taxon>
        <taxon>Sphagnopsida</taxon>
        <taxon>Sphagnales</taxon>
        <taxon>Sphagnaceae</taxon>
        <taxon>Sphagnum</taxon>
    </lineage>
</organism>